<organism evidence="1">
    <name type="scientific">Siphoviridae sp. ctbvd11</name>
    <dbReference type="NCBI Taxonomy" id="2825567"/>
    <lineage>
        <taxon>Viruses</taxon>
        <taxon>Duplodnaviria</taxon>
        <taxon>Heunggongvirae</taxon>
        <taxon>Uroviricota</taxon>
        <taxon>Caudoviricetes</taxon>
    </lineage>
</organism>
<reference evidence="1" key="1">
    <citation type="journal article" date="2021" name="Proc. Natl. Acad. Sci. U.S.A.">
        <title>A Catalog of Tens of Thousands of Viruses from Human Metagenomes Reveals Hidden Associations with Chronic Diseases.</title>
        <authorList>
            <person name="Tisza M.J."/>
            <person name="Buck C.B."/>
        </authorList>
    </citation>
    <scope>NUCLEOTIDE SEQUENCE</scope>
    <source>
        <strain evidence="1">Ctbvd11</strain>
    </source>
</reference>
<accession>A0A8S5QE46</accession>
<evidence type="ECO:0000313" key="1">
    <source>
        <dbReference type="EMBL" id="DAE17147.1"/>
    </source>
</evidence>
<protein>
    <submittedName>
        <fullName evidence="1">Uncharacterized protein</fullName>
    </submittedName>
</protein>
<dbReference type="EMBL" id="BK015636">
    <property type="protein sequence ID" value="DAE17147.1"/>
    <property type="molecule type" value="Genomic_DNA"/>
</dbReference>
<sequence length="221" mass="25004">MKEDRFTINPSETESVVWTVEDNVSGIGITFVEGDLFDTCRYFVIDKAKCKNRNIDSIVADITKWIGESHLDLAVCNVSARFRAIWLLNDSHSLTVITEAIKGISPNDVDMAKASYTLFNKVHDYVLTGDGENEFCSEQEITRLLGAVSMLSDKEAMEVFCMASVFWNYKDKAEMDIGNYADDLICWPVYLSREQQAEAMGSDSKLIEAEGFELEEEEEEK</sequence>
<proteinExistence type="predicted"/>
<name>A0A8S5QE46_9CAUD</name>